<dbReference type="InterPro" id="IPR000415">
    <property type="entry name" value="Nitroreductase-like"/>
</dbReference>
<evidence type="ECO:0000313" key="1">
    <source>
        <dbReference type="EMBL" id="MBB5182138.1"/>
    </source>
</evidence>
<protein>
    <submittedName>
        <fullName evidence="1">Nitroreductase</fullName>
    </submittedName>
</protein>
<reference evidence="1 2" key="1">
    <citation type="submission" date="2020-08" db="EMBL/GenBank/DDBJ databases">
        <title>Genomic Encyclopedia of Type Strains, Phase IV (KMG-IV): sequencing the most valuable type-strain genomes for metagenomic binning, comparative biology and taxonomic classification.</title>
        <authorList>
            <person name="Goeker M."/>
        </authorList>
    </citation>
    <scope>NUCLEOTIDE SEQUENCE [LARGE SCALE GENOMIC DNA]</scope>
    <source>
        <strain evidence="1 2">DSM 25799</strain>
    </source>
</reference>
<dbReference type="SUPFAM" id="SSF55469">
    <property type="entry name" value="FMN-dependent nitroreductase-like"/>
    <property type="match status" value="1"/>
</dbReference>
<comment type="caution">
    <text evidence="1">The sequence shown here is derived from an EMBL/GenBank/DDBJ whole genome shotgun (WGS) entry which is preliminary data.</text>
</comment>
<accession>A0A7W8FUI3</accession>
<keyword evidence="2" id="KW-1185">Reference proteome</keyword>
<dbReference type="RefSeq" id="WP_281378142.1">
    <property type="nucleotide sequence ID" value="NZ_JACHHK010000001.1"/>
</dbReference>
<organism evidence="1 2">
    <name type="scientific">Catenisphaera adipataccumulans</name>
    <dbReference type="NCBI Taxonomy" id="700500"/>
    <lineage>
        <taxon>Bacteria</taxon>
        <taxon>Bacillati</taxon>
        <taxon>Bacillota</taxon>
        <taxon>Erysipelotrichia</taxon>
        <taxon>Erysipelotrichales</taxon>
        <taxon>Erysipelotrichaceae</taxon>
        <taxon>Catenisphaera</taxon>
    </lineage>
</organism>
<proteinExistence type="predicted"/>
<dbReference type="AlphaFoldDB" id="A0A7W8FUI3"/>
<evidence type="ECO:0000313" key="2">
    <source>
        <dbReference type="Proteomes" id="UP000539953"/>
    </source>
</evidence>
<sequence length="44" mass="5234">MDHVRKVLDLPETVEPFSLFPVGYPAEGRTQEDRYDEDRVHFIE</sequence>
<dbReference type="Proteomes" id="UP000539953">
    <property type="component" value="Unassembled WGS sequence"/>
</dbReference>
<dbReference type="GO" id="GO:0016491">
    <property type="term" value="F:oxidoreductase activity"/>
    <property type="evidence" value="ECO:0007669"/>
    <property type="project" value="InterPro"/>
</dbReference>
<dbReference type="EMBL" id="JACHHK010000001">
    <property type="protein sequence ID" value="MBB5182138.1"/>
    <property type="molecule type" value="Genomic_DNA"/>
</dbReference>
<dbReference type="Gene3D" id="3.40.109.10">
    <property type="entry name" value="NADH Oxidase"/>
    <property type="match status" value="1"/>
</dbReference>
<gene>
    <name evidence="1" type="ORF">HNQ47_000141</name>
</gene>
<name>A0A7W8FUI3_9FIRM</name>